<sequence>MHIITVVSNNSITIDKS</sequence>
<organism evidence="1">
    <name type="scientific">Rhizophora mucronata</name>
    <name type="common">Asiatic mangrove</name>
    <dbReference type="NCBI Taxonomy" id="61149"/>
    <lineage>
        <taxon>Eukaryota</taxon>
        <taxon>Viridiplantae</taxon>
        <taxon>Streptophyta</taxon>
        <taxon>Embryophyta</taxon>
        <taxon>Tracheophyta</taxon>
        <taxon>Spermatophyta</taxon>
        <taxon>Magnoliopsida</taxon>
        <taxon>eudicotyledons</taxon>
        <taxon>Gunneridae</taxon>
        <taxon>Pentapetalae</taxon>
        <taxon>rosids</taxon>
        <taxon>fabids</taxon>
        <taxon>Malpighiales</taxon>
        <taxon>Rhizophoraceae</taxon>
        <taxon>Rhizophora</taxon>
    </lineage>
</organism>
<name>A0A2P2NDY2_RHIMU</name>
<proteinExistence type="predicted"/>
<evidence type="ECO:0000313" key="1">
    <source>
        <dbReference type="EMBL" id="MBX40667.1"/>
    </source>
</evidence>
<accession>A0A2P2NDY2</accession>
<reference evidence="1" key="1">
    <citation type="submission" date="2018-02" db="EMBL/GenBank/DDBJ databases">
        <title>Rhizophora mucronata_Transcriptome.</title>
        <authorList>
            <person name="Meera S.P."/>
            <person name="Sreeshan A."/>
            <person name="Augustine A."/>
        </authorList>
    </citation>
    <scope>NUCLEOTIDE SEQUENCE</scope>
    <source>
        <tissue evidence="1">Leaf</tissue>
    </source>
</reference>
<dbReference type="AlphaFoldDB" id="A0A2P2NDY2"/>
<dbReference type="EMBL" id="GGEC01060183">
    <property type="protein sequence ID" value="MBX40667.1"/>
    <property type="molecule type" value="Transcribed_RNA"/>
</dbReference>
<protein>
    <submittedName>
        <fullName evidence="1">Uncharacterized protein</fullName>
    </submittedName>
</protein>